<proteinExistence type="predicted"/>
<keyword evidence="2" id="KW-1185">Reference proteome</keyword>
<protein>
    <submittedName>
        <fullName evidence="1">20818_t:CDS:1</fullName>
    </submittedName>
</protein>
<gene>
    <name evidence="1" type="ORF">RPERSI_LOCUS1307</name>
</gene>
<dbReference type="Proteomes" id="UP000789920">
    <property type="component" value="Unassembled WGS sequence"/>
</dbReference>
<evidence type="ECO:0000313" key="2">
    <source>
        <dbReference type="Proteomes" id="UP000789920"/>
    </source>
</evidence>
<name>A0ACA9KRG0_9GLOM</name>
<evidence type="ECO:0000313" key="1">
    <source>
        <dbReference type="EMBL" id="CAG8489108.1"/>
    </source>
</evidence>
<comment type="caution">
    <text evidence="1">The sequence shown here is derived from an EMBL/GenBank/DDBJ whole genome shotgun (WGS) entry which is preliminary data.</text>
</comment>
<accession>A0ACA9KRG0</accession>
<sequence length="179" mass="20996">MSFSNTFEGNESSNVSEEEESCDIIEEEYEKEFSSIFGESDNIFEEEESDNTFEKKKSDNIFKEEESSDILEEPISWLSEHLKNKSNPYFANFTEISFFIWHKVQINIRKSPSILLLIKNAYTLSIIDHIQQILKNSKLFSRMYFGPGIEEEDSSELWHRKIWSESSLFSDDTLKVTLS</sequence>
<dbReference type="EMBL" id="CAJVQC010001175">
    <property type="protein sequence ID" value="CAG8489108.1"/>
    <property type="molecule type" value="Genomic_DNA"/>
</dbReference>
<reference evidence="1" key="1">
    <citation type="submission" date="2021-06" db="EMBL/GenBank/DDBJ databases">
        <authorList>
            <person name="Kallberg Y."/>
            <person name="Tangrot J."/>
            <person name="Rosling A."/>
        </authorList>
    </citation>
    <scope>NUCLEOTIDE SEQUENCE</scope>
    <source>
        <strain evidence="1">MA461A</strain>
    </source>
</reference>
<feature type="non-terminal residue" evidence="1">
    <location>
        <position position="179"/>
    </location>
</feature>
<organism evidence="1 2">
    <name type="scientific">Racocetra persica</name>
    <dbReference type="NCBI Taxonomy" id="160502"/>
    <lineage>
        <taxon>Eukaryota</taxon>
        <taxon>Fungi</taxon>
        <taxon>Fungi incertae sedis</taxon>
        <taxon>Mucoromycota</taxon>
        <taxon>Glomeromycotina</taxon>
        <taxon>Glomeromycetes</taxon>
        <taxon>Diversisporales</taxon>
        <taxon>Gigasporaceae</taxon>
        <taxon>Racocetra</taxon>
    </lineage>
</organism>